<organism evidence="2 3">
    <name type="scientific">Araneus ventricosus</name>
    <name type="common">Orbweaver spider</name>
    <name type="synonym">Epeira ventricosa</name>
    <dbReference type="NCBI Taxonomy" id="182803"/>
    <lineage>
        <taxon>Eukaryota</taxon>
        <taxon>Metazoa</taxon>
        <taxon>Ecdysozoa</taxon>
        <taxon>Arthropoda</taxon>
        <taxon>Chelicerata</taxon>
        <taxon>Arachnida</taxon>
        <taxon>Araneae</taxon>
        <taxon>Araneomorphae</taxon>
        <taxon>Entelegynae</taxon>
        <taxon>Araneoidea</taxon>
        <taxon>Araneidae</taxon>
        <taxon>Araneus</taxon>
    </lineage>
</organism>
<reference evidence="2 3" key="1">
    <citation type="journal article" date="2019" name="Sci. Rep.">
        <title>Orb-weaving spider Araneus ventricosus genome elucidates the spidroin gene catalogue.</title>
        <authorList>
            <person name="Kono N."/>
            <person name="Nakamura H."/>
            <person name="Ohtoshi R."/>
            <person name="Moran D.A.P."/>
            <person name="Shinohara A."/>
            <person name="Yoshida Y."/>
            <person name="Fujiwara M."/>
            <person name="Mori M."/>
            <person name="Tomita M."/>
            <person name="Arakawa K."/>
        </authorList>
    </citation>
    <scope>NUCLEOTIDE SEQUENCE [LARGE SCALE GENOMIC DNA]</scope>
</reference>
<name>A0A4Y2DCP7_ARAVE</name>
<comment type="caution">
    <text evidence="2">The sequence shown here is derived from an EMBL/GenBank/DDBJ whole genome shotgun (WGS) entry which is preliminary data.</text>
</comment>
<feature type="compositionally biased region" description="Basic and acidic residues" evidence="1">
    <location>
        <begin position="26"/>
        <end position="35"/>
    </location>
</feature>
<sequence length="126" mass="13593">MKSPSEKILLIGYSKGTSRLGTTPCDKSEPPDSNKRTIGHHRSVTKGPSLALAPTPSVEGTSCHRDAFTTTQPLLYPPGKREPAYLSGGFSSTYLRCLSVGPILGYLKRVTPALLWQPGVSERKPL</sequence>
<gene>
    <name evidence="2" type="ORF">AVEN_31216_1</name>
</gene>
<keyword evidence="3" id="KW-1185">Reference proteome</keyword>
<dbReference type="AlphaFoldDB" id="A0A4Y2DCP7"/>
<proteinExistence type="predicted"/>
<evidence type="ECO:0000313" key="3">
    <source>
        <dbReference type="Proteomes" id="UP000499080"/>
    </source>
</evidence>
<dbReference type="Proteomes" id="UP000499080">
    <property type="component" value="Unassembled WGS sequence"/>
</dbReference>
<evidence type="ECO:0000256" key="1">
    <source>
        <dbReference type="SAM" id="MobiDB-lite"/>
    </source>
</evidence>
<evidence type="ECO:0000313" key="2">
    <source>
        <dbReference type="EMBL" id="GBM13325.1"/>
    </source>
</evidence>
<accession>A0A4Y2DCP7</accession>
<dbReference type="EMBL" id="BGPR01088938">
    <property type="protein sequence ID" value="GBM13325.1"/>
    <property type="molecule type" value="Genomic_DNA"/>
</dbReference>
<feature type="region of interest" description="Disordered" evidence="1">
    <location>
        <begin position="15"/>
        <end position="64"/>
    </location>
</feature>
<protein>
    <submittedName>
        <fullName evidence="2">Uncharacterized protein</fullName>
    </submittedName>
</protein>